<accession>A0A454CPK3</accession>
<proteinExistence type="predicted"/>
<reference evidence="1 2" key="1">
    <citation type="submission" date="2012-10" db="EMBL/GenBank/DDBJ databases">
        <title>Genome sequence of Vibrio Cholerae HENC-02.</title>
        <authorList>
            <person name="Eppinger M."/>
            <person name="Hasan N.A."/>
            <person name="Sengamalay N."/>
            <person name="Hine E."/>
            <person name="Su Q."/>
            <person name="Daugherty S.C."/>
            <person name="Young S."/>
            <person name="Sadzewicz L."/>
            <person name="Tallon L."/>
            <person name="Cebula T.A."/>
            <person name="Ravel J."/>
            <person name="Colwell R.R."/>
        </authorList>
    </citation>
    <scope>NUCLEOTIDE SEQUENCE [LARGE SCALE GENOMIC DNA]</scope>
    <source>
        <strain evidence="1 2">HENC-02</strain>
    </source>
</reference>
<dbReference type="EMBL" id="AJSR01002577">
    <property type="protein sequence ID" value="EKM28331.1"/>
    <property type="molecule type" value="Genomic_DNA"/>
</dbReference>
<name>A0A454CPK3_VIBHA</name>
<gene>
    <name evidence="1" type="ORF">VCHENC02_5759B</name>
</gene>
<feature type="non-terminal residue" evidence="1">
    <location>
        <position position="1"/>
    </location>
</feature>
<dbReference type="Proteomes" id="UP000008367">
    <property type="component" value="Unassembled WGS sequence"/>
</dbReference>
<sequence length="33" mass="3947">ILLWYLKYRLGQVQALLLLHHSPFLQKPKNSDL</sequence>
<evidence type="ECO:0000313" key="1">
    <source>
        <dbReference type="EMBL" id="EKM28331.1"/>
    </source>
</evidence>
<comment type="caution">
    <text evidence="1">The sequence shown here is derived from an EMBL/GenBank/DDBJ whole genome shotgun (WGS) entry which is preliminary data.</text>
</comment>
<protein>
    <submittedName>
        <fullName evidence="1">Uncharacterized protein</fullName>
    </submittedName>
</protein>
<evidence type="ECO:0000313" key="2">
    <source>
        <dbReference type="Proteomes" id="UP000008367"/>
    </source>
</evidence>
<dbReference type="AlphaFoldDB" id="A0A454CPK3"/>
<organism evidence="1 2">
    <name type="scientific">Vibrio harveyi</name>
    <name type="common">Beneckea harveyi</name>
    <dbReference type="NCBI Taxonomy" id="669"/>
    <lineage>
        <taxon>Bacteria</taxon>
        <taxon>Pseudomonadati</taxon>
        <taxon>Pseudomonadota</taxon>
        <taxon>Gammaproteobacteria</taxon>
        <taxon>Vibrionales</taxon>
        <taxon>Vibrionaceae</taxon>
        <taxon>Vibrio</taxon>
    </lineage>
</organism>